<feature type="compositionally biased region" description="Basic and acidic residues" evidence="2">
    <location>
        <begin position="1369"/>
        <end position="1379"/>
    </location>
</feature>
<feature type="compositionally biased region" description="Basic and acidic residues" evidence="2">
    <location>
        <begin position="384"/>
        <end position="406"/>
    </location>
</feature>
<feature type="region of interest" description="Disordered" evidence="2">
    <location>
        <begin position="189"/>
        <end position="406"/>
    </location>
</feature>
<feature type="compositionally biased region" description="Acidic residues" evidence="2">
    <location>
        <begin position="1470"/>
        <end position="1480"/>
    </location>
</feature>
<feature type="compositionally biased region" description="Basic and acidic residues" evidence="2">
    <location>
        <begin position="244"/>
        <end position="258"/>
    </location>
</feature>
<feature type="compositionally biased region" description="Basic and acidic residues" evidence="2">
    <location>
        <begin position="1278"/>
        <end position="1289"/>
    </location>
</feature>
<feature type="compositionally biased region" description="Polar residues" evidence="2">
    <location>
        <begin position="280"/>
        <end position="294"/>
    </location>
</feature>
<dbReference type="GO" id="GO:0003677">
    <property type="term" value="F:DNA binding"/>
    <property type="evidence" value="ECO:0007669"/>
    <property type="project" value="InterPro"/>
</dbReference>
<feature type="region of interest" description="Disordered" evidence="2">
    <location>
        <begin position="1803"/>
        <end position="1906"/>
    </location>
</feature>
<keyword evidence="1" id="KW-0175">Coiled coil</keyword>
<feature type="compositionally biased region" description="Basic residues" evidence="2">
    <location>
        <begin position="1650"/>
        <end position="1660"/>
    </location>
</feature>
<feature type="compositionally biased region" description="Basic and acidic residues" evidence="2">
    <location>
        <begin position="1025"/>
        <end position="1034"/>
    </location>
</feature>
<reference evidence="5" key="1">
    <citation type="submission" date="2025-08" db="UniProtKB">
        <authorList>
            <consortium name="RefSeq"/>
        </authorList>
    </citation>
    <scope>IDENTIFICATION</scope>
    <source>
        <tissue evidence="5">Total insect</tissue>
    </source>
</reference>
<feature type="compositionally biased region" description="Basic and acidic residues" evidence="2">
    <location>
        <begin position="125"/>
        <end position="140"/>
    </location>
</feature>
<feature type="compositionally biased region" description="Basic and acidic residues" evidence="2">
    <location>
        <begin position="923"/>
        <end position="933"/>
    </location>
</feature>
<evidence type="ECO:0000313" key="5">
    <source>
        <dbReference type="RefSeq" id="XP_034256401.1"/>
    </source>
</evidence>
<proteinExistence type="predicted"/>
<feature type="compositionally biased region" description="Basic and acidic residues" evidence="2">
    <location>
        <begin position="548"/>
        <end position="562"/>
    </location>
</feature>
<feature type="region of interest" description="Disordered" evidence="2">
    <location>
        <begin position="125"/>
        <end position="158"/>
    </location>
</feature>
<dbReference type="InParanoid" id="A0A6P9ALJ1"/>
<feature type="region of interest" description="Disordered" evidence="2">
    <location>
        <begin position="787"/>
        <end position="806"/>
    </location>
</feature>
<sequence length="1906" mass="215427">MMTSVIVPPVFKMASVIVAPEVQTASVIVASDVKMASVIVAPDVKMASVSVAPDVEMASVIVAPAVKMETTNETAEDTSEVGATVEPPVVNEQPDRKRRRKQPHPLPVIDLKRVVPSILKTPIRSRLEQARSSRLEKEATARTGPTTQSTRSSERVRVRNAEEAAIATEDQCPRIGNRRKRIRVYTAEQRARKKARARETRAAMTAEQRARKYERDQARRVALRKARLRLAGKDGTSEAPVTPEEMKRAKRNERDRARRAARRQSQLGLPPSQPRLEVEGTTSERGGSISSPTENAPGKQSRLGLPPSRPRLEKEDKTSEWNAPISSPTEHAPALKQSQLGLPPTWPRQEKEGTTSKRDGAISSAAEDATITSRAEPASQGTRSSERVRVHKAEEEALPEERSARKEFDGARLIAVRLPEEQPVSKAGHQKESMLAVRLSELRRALEVERERKRKSGEQRMSDTDLDKTRLLVVRLSEEHCQSEANQEKERVLAVRLSEVQRVLEDHCGADSILGVRLLEVRERGGSTSSPTENAPAGKQSQLGLSRPRLEKEGTTSERDEAISSAAGYAPALKQSQLGLPPRRPRQEKEGATSEKDGAISSAAEDTPREYIVASRAEPASQGTRSSDRVRVRKAEEEAAMATEAEEQRTGINGQVQESRALPEERPAREEFDGARLIAVRLPEDQPVSKAGHQKESMLAVRLSELRRAWEVERERKQKSGEQHVSDLDKTRLLVVRLSEEHCQSEANQEKERVLAVRLSEVQRVLEDHCGADSILGVRLLEVQRVSESDREKESQSAATTAEVAGTISNDGAVRKAATAAEDAGTKTNNGVKVRRGKPSRGTITSDGVKVRKVKPLTEEQLLKKRERDREAWRRRYHDRSIKPVFTEEQRARRNERDRQRRARKAALKRAQLGLPPRRPRQKKEGTTSEKDGAISSAADDAPLASRLKAFSRSKRCSDRARVREAEEEGKHQANATEDECPGVNDGAQESSALTEEKRANAKLYFFWPPPQPTSAKGQSPKKALRGEKRRLTEKNSQGKGLPKKIKWPGEPMTDEEFELKLKLIKERYAAKELEMEKSYKEKEAAGVPLTAEEYVLKVKLTKERNAAQQLEIARAFRAKEEAVCVSGEPCGSSEEQPGGSQEGDKEGEDAPMADAQLAANAEQDDCELERQRERTLLVAAEVRRARNAARRVAYKKRQLTEEQLERKRHRDRERIKRINRLLTKEQRALKAERERARRAVMPEERRARRNERERIRRAAKAKMYEERGIKAERFLTEEQRARKSERDKARRRGRSMTDEERARKIERTRKRRAALTGGPPIVRFIRAKTVPLTEEQRARRQELQRARLETRRLEDKSATTRQRVTAELNKEDPTEGGKTRGKPVPPELAEARRLRKLQLKRETRPSRAVSLLTEEQRQSIIEAKLAFRAQLLAPLTEEERERRSKHVEEFLARQAEKQSSKETGHESNAETESDSEDDAELKKNPKKGSTPTESQPFKGQMFLFQELTEDCVELENSKEEGTGIFCHWNAFRYADQATSSTAAARRLLDGVFTTEALAVCSVAQFSLRPCLDPKGSNAIIEQALLWQRRKNLSPEKNEKLIRFSMVYRLSEYRVLDPEDAEKRGKSKDRRKRDASANSDSEDADGAPKQRPRRKYKSAKIKGSTFGHIPTEGSSYEGQMYQCEELTEDCVELQDSKGEGTGVFCNGVEYKIAETRTSATAVARRLMDGVFTSEAMATCSLTGIKARGRAKVRIDRPTLDPKGTKAIIEQALLWQETKNWSQKQTPIMIRTAMSCRVSEIKAMKRAEKPENKGEVAETDESVKTKERERTEERREMEETVKTKEGEKTEEREEMKETVKTKEGEKTEERGKMEETVKTKEGEKTKEREKTQDTVTMETRRSRRNKQ</sequence>
<dbReference type="OrthoDB" id="6515871at2759"/>
<dbReference type="InterPro" id="IPR018379">
    <property type="entry name" value="BEN_domain"/>
</dbReference>
<feature type="compositionally biased region" description="Basic residues" evidence="2">
    <location>
        <begin position="221"/>
        <end position="230"/>
    </location>
</feature>
<dbReference type="Proteomes" id="UP000515158">
    <property type="component" value="Unplaced"/>
</dbReference>
<evidence type="ECO:0000313" key="4">
    <source>
        <dbReference type="Proteomes" id="UP000515158"/>
    </source>
</evidence>
<keyword evidence="4" id="KW-1185">Reference proteome</keyword>
<feature type="region of interest" description="Disordered" evidence="2">
    <location>
        <begin position="1278"/>
        <end position="1320"/>
    </location>
</feature>
<feature type="compositionally biased region" description="Basic and acidic residues" evidence="2">
    <location>
        <begin position="1803"/>
        <end position="1891"/>
    </location>
</feature>
<feature type="compositionally biased region" description="Basic and acidic residues" evidence="2">
    <location>
        <begin position="856"/>
        <end position="899"/>
    </location>
</feature>
<organism evidence="5">
    <name type="scientific">Thrips palmi</name>
    <name type="common">Melon thrips</name>
    <dbReference type="NCBI Taxonomy" id="161013"/>
    <lineage>
        <taxon>Eukaryota</taxon>
        <taxon>Metazoa</taxon>
        <taxon>Ecdysozoa</taxon>
        <taxon>Arthropoda</taxon>
        <taxon>Hexapoda</taxon>
        <taxon>Insecta</taxon>
        <taxon>Pterygota</taxon>
        <taxon>Neoptera</taxon>
        <taxon>Paraneoptera</taxon>
        <taxon>Thysanoptera</taxon>
        <taxon>Terebrantia</taxon>
        <taxon>Thripoidea</taxon>
        <taxon>Thripidae</taxon>
        <taxon>Thrips</taxon>
    </lineage>
</organism>
<feature type="compositionally biased region" description="Basic and acidic residues" evidence="2">
    <location>
        <begin position="956"/>
        <end position="972"/>
    </location>
</feature>
<evidence type="ECO:0000259" key="3">
    <source>
        <dbReference type="Pfam" id="PF10523"/>
    </source>
</evidence>
<feature type="compositionally biased region" description="Polar residues" evidence="2">
    <location>
        <begin position="526"/>
        <end position="544"/>
    </location>
</feature>
<feature type="region of interest" description="Disordered" evidence="2">
    <location>
        <begin position="1126"/>
        <end position="1156"/>
    </location>
</feature>
<accession>A0A6P9ALJ1</accession>
<protein>
    <submittedName>
        <fullName evidence="5">Trichohyalin-like isoform X11</fullName>
    </submittedName>
</protein>
<feature type="compositionally biased region" description="Basic and acidic residues" evidence="2">
    <location>
        <begin position="310"/>
        <end position="319"/>
    </location>
</feature>
<feature type="compositionally biased region" description="Basic and acidic residues" evidence="2">
    <location>
        <begin position="1453"/>
        <end position="1469"/>
    </location>
</feature>
<feature type="compositionally biased region" description="Polar residues" evidence="2">
    <location>
        <begin position="320"/>
        <end position="329"/>
    </location>
</feature>
<evidence type="ECO:0000256" key="2">
    <source>
        <dbReference type="SAM" id="MobiDB-lite"/>
    </source>
</evidence>
<feature type="region of interest" description="Disordered" evidence="2">
    <location>
        <begin position="1335"/>
        <end position="1388"/>
    </location>
</feature>
<feature type="region of interest" description="Disordered" evidence="2">
    <location>
        <begin position="1620"/>
        <end position="1673"/>
    </location>
</feature>
<feature type="region of interest" description="Disordered" evidence="2">
    <location>
        <begin position="815"/>
        <end position="1051"/>
    </location>
</feature>
<name>A0A6P9ALJ1_THRPL</name>
<feature type="region of interest" description="Disordered" evidence="2">
    <location>
        <begin position="1453"/>
        <end position="1499"/>
    </location>
</feature>
<feature type="compositionally biased region" description="Basic and acidic residues" evidence="2">
    <location>
        <begin position="585"/>
        <end position="598"/>
    </location>
</feature>
<feature type="compositionally biased region" description="Basic and acidic residues" evidence="2">
    <location>
        <begin position="1296"/>
        <end position="1306"/>
    </location>
</feature>
<evidence type="ECO:0000256" key="1">
    <source>
        <dbReference type="SAM" id="Coils"/>
    </source>
</evidence>
<feature type="compositionally biased region" description="Basic and acidic residues" evidence="2">
    <location>
        <begin position="348"/>
        <end position="360"/>
    </location>
</feature>
<feature type="compositionally biased region" description="Polar residues" evidence="2">
    <location>
        <begin position="1488"/>
        <end position="1498"/>
    </location>
</feature>
<feature type="compositionally biased region" description="Basic and acidic residues" evidence="2">
    <location>
        <begin position="208"/>
        <end position="219"/>
    </location>
</feature>
<feature type="coiled-coil region" evidence="1">
    <location>
        <begin position="1202"/>
        <end position="1240"/>
    </location>
</feature>
<dbReference type="Gene3D" id="1.10.10.2590">
    <property type="entry name" value="BEN domain"/>
    <property type="match status" value="1"/>
</dbReference>
<dbReference type="Pfam" id="PF10523">
    <property type="entry name" value="BEN"/>
    <property type="match status" value="1"/>
</dbReference>
<feature type="domain" description="BEN" evidence="3">
    <location>
        <begin position="1723"/>
        <end position="1769"/>
    </location>
</feature>
<feature type="compositionally biased region" description="Basic and acidic residues" evidence="2">
    <location>
        <begin position="1335"/>
        <end position="1359"/>
    </location>
</feature>
<dbReference type="GeneID" id="117654230"/>
<dbReference type="RefSeq" id="XP_034256401.1">
    <property type="nucleotide sequence ID" value="XM_034400510.1"/>
</dbReference>
<feature type="region of interest" description="Disordered" evidence="2">
    <location>
        <begin position="70"/>
        <end position="105"/>
    </location>
</feature>
<feature type="region of interest" description="Disordered" evidence="2">
    <location>
        <begin position="524"/>
        <end position="652"/>
    </location>
</feature>
<gene>
    <name evidence="5" type="primary">LOC117654230</name>
</gene>
<feature type="compositionally biased region" description="Basic and acidic residues" evidence="2">
    <location>
        <begin position="626"/>
        <end position="637"/>
    </location>
</feature>